<feature type="compositionally biased region" description="Pro residues" evidence="1">
    <location>
        <begin position="49"/>
        <end position="58"/>
    </location>
</feature>
<keyword evidence="2" id="KW-0732">Signal</keyword>
<evidence type="ECO:0000256" key="1">
    <source>
        <dbReference type="SAM" id="MobiDB-lite"/>
    </source>
</evidence>
<accession>A0A6G1JRQ2</accession>
<evidence type="ECO:0000313" key="4">
    <source>
        <dbReference type="Proteomes" id="UP000799428"/>
    </source>
</evidence>
<gene>
    <name evidence="3" type="ORF">K504DRAFT_508209</name>
</gene>
<evidence type="ECO:0000256" key="2">
    <source>
        <dbReference type="SAM" id="SignalP"/>
    </source>
</evidence>
<protein>
    <submittedName>
        <fullName evidence="3">Uncharacterized protein</fullName>
    </submittedName>
</protein>
<reference evidence="3" key="1">
    <citation type="journal article" date="2020" name="Stud. Mycol.">
        <title>101 Dothideomycetes genomes: a test case for predicting lifestyles and emergence of pathogens.</title>
        <authorList>
            <person name="Haridas S."/>
            <person name="Albert R."/>
            <person name="Binder M."/>
            <person name="Bloem J."/>
            <person name="Labutti K."/>
            <person name="Salamov A."/>
            <person name="Andreopoulos B."/>
            <person name="Baker S."/>
            <person name="Barry K."/>
            <person name="Bills G."/>
            <person name="Bluhm B."/>
            <person name="Cannon C."/>
            <person name="Castanera R."/>
            <person name="Culley D."/>
            <person name="Daum C."/>
            <person name="Ezra D."/>
            <person name="Gonzalez J."/>
            <person name="Henrissat B."/>
            <person name="Kuo A."/>
            <person name="Liang C."/>
            <person name="Lipzen A."/>
            <person name="Lutzoni F."/>
            <person name="Magnuson J."/>
            <person name="Mondo S."/>
            <person name="Nolan M."/>
            <person name="Ohm R."/>
            <person name="Pangilinan J."/>
            <person name="Park H.-J."/>
            <person name="Ramirez L."/>
            <person name="Alfaro M."/>
            <person name="Sun H."/>
            <person name="Tritt A."/>
            <person name="Yoshinaga Y."/>
            <person name="Zwiers L.-H."/>
            <person name="Turgeon B."/>
            <person name="Goodwin S."/>
            <person name="Spatafora J."/>
            <person name="Crous P."/>
            <person name="Grigoriev I."/>
        </authorList>
    </citation>
    <scope>NUCLEOTIDE SEQUENCE</scope>
    <source>
        <strain evidence="3">CBS 279.74</strain>
    </source>
</reference>
<proteinExistence type="predicted"/>
<dbReference type="Proteomes" id="UP000799428">
    <property type="component" value="Unassembled WGS sequence"/>
</dbReference>
<evidence type="ECO:0000313" key="3">
    <source>
        <dbReference type="EMBL" id="KAF2703294.1"/>
    </source>
</evidence>
<name>A0A6G1JRQ2_9PLEO</name>
<dbReference type="AlphaFoldDB" id="A0A6G1JRQ2"/>
<keyword evidence="4" id="KW-1185">Reference proteome</keyword>
<feature type="chain" id="PRO_5026266006" evidence="2">
    <location>
        <begin position="18"/>
        <end position="100"/>
    </location>
</feature>
<feature type="region of interest" description="Disordered" evidence="1">
    <location>
        <begin position="49"/>
        <end position="100"/>
    </location>
</feature>
<feature type="signal peptide" evidence="2">
    <location>
        <begin position="1"/>
        <end position="17"/>
    </location>
</feature>
<dbReference type="EMBL" id="MU005788">
    <property type="protein sequence ID" value="KAF2703294.1"/>
    <property type="molecule type" value="Genomic_DNA"/>
</dbReference>
<sequence>MRTSLLLFTTLISFSLAFKSPRGLLQNGTYMAAYVDKDGKDAFRLLSAPLPPPLPPPIQARRLPEKKARLHPPTNPPGTRPQVPKGQDALRGVVRLQTSP</sequence>
<organism evidence="3 4">
    <name type="scientific">Pleomassaria siparia CBS 279.74</name>
    <dbReference type="NCBI Taxonomy" id="1314801"/>
    <lineage>
        <taxon>Eukaryota</taxon>
        <taxon>Fungi</taxon>
        <taxon>Dikarya</taxon>
        <taxon>Ascomycota</taxon>
        <taxon>Pezizomycotina</taxon>
        <taxon>Dothideomycetes</taxon>
        <taxon>Pleosporomycetidae</taxon>
        <taxon>Pleosporales</taxon>
        <taxon>Pleomassariaceae</taxon>
        <taxon>Pleomassaria</taxon>
    </lineage>
</organism>